<reference evidence="8" key="2">
    <citation type="submission" date="2021-12" db="EMBL/GenBank/DDBJ databases">
        <title>Resequencing data analysis of finger millet.</title>
        <authorList>
            <person name="Hatakeyama M."/>
            <person name="Aluri S."/>
            <person name="Balachadran M.T."/>
            <person name="Sivarajan S.R."/>
            <person name="Poveda L."/>
            <person name="Shimizu-Inatsugi R."/>
            <person name="Schlapbach R."/>
            <person name="Sreeman S.M."/>
            <person name="Shimizu K.K."/>
        </authorList>
    </citation>
    <scope>NUCLEOTIDE SEQUENCE</scope>
</reference>
<evidence type="ECO:0000256" key="6">
    <source>
        <dbReference type="ARBA" id="ARBA00022786"/>
    </source>
</evidence>
<dbReference type="AlphaFoldDB" id="A0AAV5DXE6"/>
<keyword evidence="3" id="KW-0808">Transferase</keyword>
<evidence type="ECO:0000256" key="1">
    <source>
        <dbReference type="ARBA" id="ARBA00000900"/>
    </source>
</evidence>
<evidence type="ECO:0000256" key="5">
    <source>
        <dbReference type="ARBA" id="ARBA00022771"/>
    </source>
</evidence>
<gene>
    <name evidence="8" type="primary">gb02122</name>
    <name evidence="8" type="ORF">PR202_gb02122</name>
</gene>
<dbReference type="EMBL" id="BQKI01000071">
    <property type="protein sequence ID" value="GJN15228.1"/>
    <property type="molecule type" value="Genomic_DNA"/>
</dbReference>
<evidence type="ECO:0000256" key="4">
    <source>
        <dbReference type="ARBA" id="ARBA00022723"/>
    </source>
</evidence>
<proteinExistence type="predicted"/>
<comment type="caution">
    <text evidence="8">The sequence shown here is derived from an EMBL/GenBank/DDBJ whole genome shotgun (WGS) entry which is preliminary data.</text>
</comment>
<evidence type="ECO:0000313" key="9">
    <source>
        <dbReference type="Proteomes" id="UP001054889"/>
    </source>
</evidence>
<reference evidence="8" key="1">
    <citation type="journal article" date="2018" name="DNA Res.">
        <title>Multiple hybrid de novo genome assembly of finger millet, an orphan allotetraploid crop.</title>
        <authorList>
            <person name="Hatakeyama M."/>
            <person name="Aluri S."/>
            <person name="Balachadran M.T."/>
            <person name="Sivarajan S.R."/>
            <person name="Patrignani A."/>
            <person name="Gruter S."/>
            <person name="Poveda L."/>
            <person name="Shimizu-Inatsugi R."/>
            <person name="Baeten J."/>
            <person name="Francoijs K.J."/>
            <person name="Nataraja K.N."/>
            <person name="Reddy Y.A.N."/>
            <person name="Phadnis S."/>
            <person name="Ravikumar R.L."/>
            <person name="Schlapbach R."/>
            <person name="Sreeman S.M."/>
            <person name="Shimizu K.K."/>
        </authorList>
    </citation>
    <scope>NUCLEOTIDE SEQUENCE</scope>
</reference>
<evidence type="ECO:0000256" key="7">
    <source>
        <dbReference type="ARBA" id="ARBA00022833"/>
    </source>
</evidence>
<dbReference type="InterPro" id="IPR045191">
    <property type="entry name" value="MBR1/2-like"/>
</dbReference>
<dbReference type="PANTHER" id="PTHR22937">
    <property type="entry name" value="E3 UBIQUITIN-PROTEIN LIGASE RNF165"/>
    <property type="match status" value="1"/>
</dbReference>
<name>A0AAV5DXE6_ELECO</name>
<evidence type="ECO:0000256" key="3">
    <source>
        <dbReference type="ARBA" id="ARBA00022679"/>
    </source>
</evidence>
<keyword evidence="6" id="KW-0833">Ubl conjugation pathway</keyword>
<dbReference type="GO" id="GO:0008270">
    <property type="term" value="F:zinc ion binding"/>
    <property type="evidence" value="ECO:0007669"/>
    <property type="project" value="UniProtKB-KW"/>
</dbReference>
<organism evidence="8 9">
    <name type="scientific">Eleusine coracana subsp. coracana</name>
    <dbReference type="NCBI Taxonomy" id="191504"/>
    <lineage>
        <taxon>Eukaryota</taxon>
        <taxon>Viridiplantae</taxon>
        <taxon>Streptophyta</taxon>
        <taxon>Embryophyta</taxon>
        <taxon>Tracheophyta</taxon>
        <taxon>Spermatophyta</taxon>
        <taxon>Magnoliopsida</taxon>
        <taxon>Liliopsida</taxon>
        <taxon>Poales</taxon>
        <taxon>Poaceae</taxon>
        <taxon>PACMAD clade</taxon>
        <taxon>Chloridoideae</taxon>
        <taxon>Cynodonteae</taxon>
        <taxon>Eleusininae</taxon>
        <taxon>Eleusine</taxon>
    </lineage>
</organism>
<keyword evidence="9" id="KW-1185">Reference proteome</keyword>
<dbReference type="PANTHER" id="PTHR22937:SF104">
    <property type="entry name" value="RING-TYPE E3 UBIQUITIN TRANSFERASE"/>
    <property type="match status" value="1"/>
</dbReference>
<evidence type="ECO:0000313" key="8">
    <source>
        <dbReference type="EMBL" id="GJN15228.1"/>
    </source>
</evidence>
<keyword evidence="4" id="KW-0479">Metal-binding</keyword>
<comment type="catalytic activity">
    <reaction evidence="1">
        <text>S-ubiquitinyl-[E2 ubiquitin-conjugating enzyme]-L-cysteine + [acceptor protein]-L-lysine = [E2 ubiquitin-conjugating enzyme]-L-cysteine + N(6)-ubiquitinyl-[acceptor protein]-L-lysine.</text>
        <dbReference type="EC" id="2.3.2.27"/>
    </reaction>
</comment>
<dbReference type="Proteomes" id="UP001054889">
    <property type="component" value="Unassembled WGS sequence"/>
</dbReference>
<keyword evidence="7" id="KW-0862">Zinc</keyword>
<dbReference type="GO" id="GO:0061630">
    <property type="term" value="F:ubiquitin protein ligase activity"/>
    <property type="evidence" value="ECO:0007669"/>
    <property type="project" value="UniProtKB-EC"/>
</dbReference>
<dbReference type="EC" id="2.3.2.27" evidence="2"/>
<keyword evidence="5" id="KW-0863">Zinc-finger</keyword>
<sequence length="433" mass="47864">MSHRNLIWTQQLINPESAQGPVQVQHESFYYGSTGCDPSNLSAQVTVQVPGNADLRHCFESNHHEHQHAQNPYPHVAFPTAMYNPNMSATAINTYVPQNQNVGLGNPLPSSSYQFATGTMDESNIRCVFGDNATGFIKRKNAAAGNHHFLHGFASSSSSAYEPQNPAHRPWNTSFQSNCLPNSAASNPPEYNSNNGWPFLEGSPADGSNSFSLMAAQRELVHHGNYLLPTCHMGQCNTWTTQAANCIVHGLPQWGYSNAVTNLPGFVHPDMPNGNLQDYQAGHYIHGPVPHFHQNPLQSLPLDPRMSSLPLNLEHTFGHPLHPPPTNQFSNAVLRIPPYQNALVMYRSRIDEVGHIDEHRDMRLDVDNMTYEELVALEEQIGDVNTGLTESYIQENLRSSYYAPGAACISDQSSELSVENDACIICQVNLLPC</sequence>
<protein>
    <recommendedName>
        <fullName evidence="2">RING-type E3 ubiquitin transferase</fullName>
        <ecNumber evidence="2">2.3.2.27</ecNumber>
    </recommendedName>
</protein>
<evidence type="ECO:0000256" key="2">
    <source>
        <dbReference type="ARBA" id="ARBA00012483"/>
    </source>
</evidence>
<accession>A0AAV5DXE6</accession>